<reference evidence="2 3" key="1">
    <citation type="submission" date="2018-09" db="EMBL/GenBank/DDBJ databases">
        <title>Marinorhizobium profundi gen. nov., sp. nov., isolated from a deep-sea sediment sample from the New Britain Trench and proposal of Marinorhizobiaceae fam. nov. in the order Rhizobiales of the class Alphaproteobacteria.</title>
        <authorList>
            <person name="Cao J."/>
        </authorList>
    </citation>
    <scope>NUCLEOTIDE SEQUENCE [LARGE SCALE GENOMIC DNA]</scope>
    <source>
        <strain evidence="2 3">WS11</strain>
    </source>
</reference>
<dbReference type="OrthoDB" id="9852421at2"/>
<accession>A0A3Q8XMS8</accession>
<proteinExistence type="predicted"/>
<dbReference type="RefSeq" id="WP_126009400.1">
    <property type="nucleotide sequence ID" value="NZ_CP032509.1"/>
</dbReference>
<sequence length="110" mass="12365">MMADAISLSLRVKVGRRVAARTTQRGKIIHSSYAGDDGNKMKTKQRPSGENEIIRIVRSRTAATNSLFAIRVNTYYQEVNCEEVTMRLTQQFNVVMICAAFAFIGSMLFI</sequence>
<feature type="transmembrane region" description="Helical" evidence="1">
    <location>
        <begin position="92"/>
        <end position="109"/>
    </location>
</feature>
<dbReference type="KEGG" id="abaw:D5400_08230"/>
<keyword evidence="3" id="KW-1185">Reference proteome</keyword>
<keyword evidence="1" id="KW-1133">Transmembrane helix</keyword>
<evidence type="ECO:0000313" key="2">
    <source>
        <dbReference type="EMBL" id="AZN71255.1"/>
    </source>
</evidence>
<dbReference type="EMBL" id="CP032509">
    <property type="protein sequence ID" value="AZN71255.1"/>
    <property type="molecule type" value="Genomic_DNA"/>
</dbReference>
<evidence type="ECO:0000256" key="1">
    <source>
        <dbReference type="SAM" id="Phobius"/>
    </source>
</evidence>
<protein>
    <submittedName>
        <fullName evidence="2">Uncharacterized protein</fullName>
    </submittedName>
</protein>
<evidence type="ECO:0000313" key="3">
    <source>
        <dbReference type="Proteomes" id="UP000268192"/>
    </source>
</evidence>
<organism evidence="2 3">
    <name type="scientific">Georhizobium profundi</name>
    <dbReference type="NCBI Taxonomy" id="2341112"/>
    <lineage>
        <taxon>Bacteria</taxon>
        <taxon>Pseudomonadati</taxon>
        <taxon>Pseudomonadota</taxon>
        <taxon>Alphaproteobacteria</taxon>
        <taxon>Hyphomicrobiales</taxon>
        <taxon>Rhizobiaceae</taxon>
        <taxon>Georhizobium</taxon>
    </lineage>
</organism>
<keyword evidence="1" id="KW-0812">Transmembrane</keyword>
<dbReference type="Proteomes" id="UP000268192">
    <property type="component" value="Chromosome"/>
</dbReference>
<name>A0A3Q8XMS8_9HYPH</name>
<keyword evidence="1" id="KW-0472">Membrane</keyword>
<dbReference type="AlphaFoldDB" id="A0A3Q8XMS8"/>
<gene>
    <name evidence="2" type="ORF">D5400_08230</name>
</gene>